<feature type="domain" description="Amidohydrolase 3" evidence="1">
    <location>
        <begin position="374"/>
        <end position="537"/>
    </location>
</feature>
<comment type="caution">
    <text evidence="2">The sequence shown here is derived from an EMBL/GenBank/DDBJ whole genome shotgun (WGS) entry which is preliminary data.</text>
</comment>
<dbReference type="AlphaFoldDB" id="A0A328B7A8"/>
<dbReference type="InterPro" id="IPR011059">
    <property type="entry name" value="Metal-dep_hydrolase_composite"/>
</dbReference>
<keyword evidence="3" id="KW-1185">Reference proteome</keyword>
<dbReference type="GO" id="GO:0005829">
    <property type="term" value="C:cytosol"/>
    <property type="evidence" value="ECO:0007669"/>
    <property type="project" value="TreeGrafter"/>
</dbReference>
<evidence type="ECO:0000313" key="3">
    <source>
        <dbReference type="Proteomes" id="UP000249524"/>
    </source>
</evidence>
<dbReference type="SUPFAM" id="SSF51556">
    <property type="entry name" value="Metallo-dependent hydrolases"/>
    <property type="match status" value="1"/>
</dbReference>
<dbReference type="OrthoDB" id="9766983at2"/>
<keyword evidence="2" id="KW-0378">Hydrolase</keyword>
<name>A0A328B7A8_9CAUL</name>
<dbReference type="Gene3D" id="2.30.40.10">
    <property type="entry name" value="Urease, subunit C, domain 1"/>
    <property type="match status" value="1"/>
</dbReference>
<feature type="domain" description="Amidohydrolase 3" evidence="1">
    <location>
        <begin position="43"/>
        <end position="226"/>
    </location>
</feature>
<evidence type="ECO:0000259" key="1">
    <source>
        <dbReference type="Pfam" id="PF07969"/>
    </source>
</evidence>
<accession>A0A328B7A8</accession>
<gene>
    <name evidence="2" type="ORF">DJ019_19090</name>
</gene>
<reference evidence="2 3" key="1">
    <citation type="submission" date="2018-05" db="EMBL/GenBank/DDBJ databases">
        <authorList>
            <person name="Lanie J.A."/>
            <person name="Ng W.-L."/>
            <person name="Kazmierczak K.M."/>
            <person name="Andrzejewski T.M."/>
            <person name="Davidsen T.M."/>
            <person name="Wayne K.J."/>
            <person name="Tettelin H."/>
            <person name="Glass J.I."/>
            <person name="Rusch D."/>
            <person name="Podicherti R."/>
            <person name="Tsui H.-C.T."/>
            <person name="Winkler M.E."/>
        </authorList>
    </citation>
    <scope>NUCLEOTIDE SEQUENCE [LARGE SCALE GENOMIC DNA]</scope>
    <source>
        <strain evidence="2 3">BUT-10</strain>
    </source>
</reference>
<dbReference type="PANTHER" id="PTHR11647">
    <property type="entry name" value="HYDRANTOINASE/DIHYDROPYRIMIDINASE FAMILY MEMBER"/>
    <property type="match status" value="1"/>
</dbReference>
<protein>
    <submittedName>
        <fullName evidence="2">Amidohydrolase</fullName>
    </submittedName>
</protein>
<dbReference type="GO" id="GO:0016812">
    <property type="term" value="F:hydrolase activity, acting on carbon-nitrogen (but not peptide) bonds, in cyclic amides"/>
    <property type="evidence" value="ECO:0007669"/>
    <property type="project" value="TreeGrafter"/>
</dbReference>
<dbReference type="PANTHER" id="PTHR11647:SF1">
    <property type="entry name" value="COLLAPSIN RESPONSE MEDIATOR PROTEIN"/>
    <property type="match status" value="1"/>
</dbReference>
<evidence type="ECO:0000313" key="2">
    <source>
        <dbReference type="EMBL" id="RAK62525.1"/>
    </source>
</evidence>
<dbReference type="InterPro" id="IPR013108">
    <property type="entry name" value="Amidohydro_3"/>
</dbReference>
<sequence length="552" mass="59327">MFDVIVKGGLVVDGTGAPAFTGDVAVKDGRIAAVGKVEGEARQVVDAAGRVVAPGFIDPHTHFDVQLLWDGAARPALEHGVTTIVPGNCSLSLAPLKAADRRRVVGMFQQIEEMPPEAFTTAFEWSWEDFAGYVAAIRKGLSINVAPLVGHSVIRLWVMGNASQERAATPDEIAAMQDLLRECLDAGAVGLSTSFVDVDENGRPVPSRFAQFEELDALCAVLGEYGRMLQCVPEFYATDITIARIDQLAELSLKHNIPTTFSPLFDTAAVPDNAPRAIARVEEHFARGARVWPQMQTRPIDISFSLLRPSLFFARLPRWVRILRQPLDERLAALRDPETADKMVADLGPDGGEQMMGRLVVRGGDAAPSELVGKTLSEIAAARGEVPARALINLSLEHGLDVAFLSASQGHQLTDRIGPMLAHPLVHIGASDGGAHLASFATYGDTGYLFSEFVRKGRYLSLEKAVAKVTSETADIWGLKDRGRLAEGLAADIVVFDADNIDRGAELPSFDMPGDGMRYVRAARGVDTVLVNGEVAYSSGAYTQSRSGVICA</sequence>
<organism evidence="2 3">
    <name type="scientific">Phenylobacterium kunshanense</name>
    <dbReference type="NCBI Taxonomy" id="1445034"/>
    <lineage>
        <taxon>Bacteria</taxon>
        <taxon>Pseudomonadati</taxon>
        <taxon>Pseudomonadota</taxon>
        <taxon>Alphaproteobacteria</taxon>
        <taxon>Caulobacterales</taxon>
        <taxon>Caulobacteraceae</taxon>
        <taxon>Phenylobacterium</taxon>
    </lineage>
</organism>
<dbReference type="EMBL" id="QFYS01000011">
    <property type="protein sequence ID" value="RAK62525.1"/>
    <property type="molecule type" value="Genomic_DNA"/>
</dbReference>
<dbReference type="InterPro" id="IPR050378">
    <property type="entry name" value="Metallo-dep_Hydrolases_sf"/>
</dbReference>
<dbReference type="InterPro" id="IPR032466">
    <property type="entry name" value="Metal_Hydrolase"/>
</dbReference>
<dbReference type="SUPFAM" id="SSF51338">
    <property type="entry name" value="Composite domain of metallo-dependent hydrolases"/>
    <property type="match status" value="1"/>
</dbReference>
<dbReference type="Pfam" id="PF07969">
    <property type="entry name" value="Amidohydro_3"/>
    <property type="match status" value="2"/>
</dbReference>
<dbReference type="Proteomes" id="UP000249524">
    <property type="component" value="Unassembled WGS sequence"/>
</dbReference>
<dbReference type="RefSeq" id="WP_111278049.1">
    <property type="nucleotide sequence ID" value="NZ_QFYS01000011.1"/>
</dbReference>
<proteinExistence type="predicted"/>
<dbReference type="Gene3D" id="3.20.20.140">
    <property type="entry name" value="Metal-dependent hydrolases"/>
    <property type="match status" value="2"/>
</dbReference>